<proteinExistence type="predicted"/>
<dbReference type="Proteomes" id="UP000031737">
    <property type="component" value="Unassembled WGS sequence"/>
</dbReference>
<dbReference type="OrthoDB" id="272254at2759"/>
<comment type="caution">
    <text evidence="1">The sequence shown here is derived from an EMBL/GenBank/DDBJ whole genome shotgun (WGS) entry which is preliminary data.</text>
</comment>
<keyword evidence="2" id="KW-1185">Reference proteome</keyword>
<reference evidence="1 2" key="1">
    <citation type="submission" date="2013-07" db="EMBL/GenBank/DDBJ databases">
        <authorList>
            <person name="Stoco P.H."/>
            <person name="Wagner G."/>
            <person name="Gerber A."/>
            <person name="Zaha A."/>
            <person name="Thompson C."/>
            <person name="Bartholomeu D.C."/>
            <person name="Luckemeyer D.D."/>
            <person name="Bahia D."/>
            <person name="Loreto E."/>
            <person name="Prestes E.B."/>
            <person name="Lima F.M."/>
            <person name="Rodrigues-Luiz G."/>
            <person name="Vallejo G.A."/>
            <person name="Filho J.F."/>
            <person name="Monteiro K.M."/>
            <person name="Tyler K.M."/>
            <person name="de Almeida L.G."/>
            <person name="Ortiz M.F."/>
            <person name="Siervo M.A."/>
            <person name="de Moraes M.H."/>
            <person name="Cunha O.L."/>
            <person name="Mendonca-Neto R."/>
            <person name="Silva R."/>
            <person name="Teixeira S.M."/>
            <person name="Murta S.M."/>
            <person name="Sincero T.C."/>
            <person name="Mendes T.A."/>
            <person name="Urmenyi T.P."/>
            <person name="Silva V.G."/>
            <person name="da Rocha W.D."/>
            <person name="Andersson B."/>
            <person name="Romanha A.J."/>
            <person name="Steindel M."/>
            <person name="de Vasconcelos A.T."/>
            <person name="Grisard E.C."/>
        </authorList>
    </citation>
    <scope>NUCLEOTIDE SEQUENCE [LARGE SCALE GENOMIC DNA]</scope>
    <source>
        <strain evidence="1 2">SC58</strain>
    </source>
</reference>
<dbReference type="VEuPathDB" id="TriTrypDB:TRSC58_00444"/>
<sequence length="246" mass="26385">MHAVVHHGDQFLEVPDASVTLRDICDSFGLTGNLAGVCVKHRGTGRVVATLPFESLPAVNDAQGQEDNVYDLCIPTDDGIGGSAPTADDMTVVLRQLVQLGAASLLSTESELHRSLDPYDPHMSPGLLIRTIYPPSLYSPYRHRGDPLSMQGKFAAASITGQIAGPPYTSAVEPYIVEEATEATLQSRPDLVPQSEEEMHDILQGLVAAATQVKARMAMADAEEKRHAPLDVKPNVTLLQTHGLNS</sequence>
<name>A0A061J8N7_TRYRA</name>
<dbReference type="AlphaFoldDB" id="A0A061J8N7"/>
<organism evidence="1 2">
    <name type="scientific">Trypanosoma rangeli SC58</name>
    <dbReference type="NCBI Taxonomy" id="429131"/>
    <lineage>
        <taxon>Eukaryota</taxon>
        <taxon>Discoba</taxon>
        <taxon>Euglenozoa</taxon>
        <taxon>Kinetoplastea</taxon>
        <taxon>Metakinetoplastina</taxon>
        <taxon>Trypanosomatida</taxon>
        <taxon>Trypanosomatidae</taxon>
        <taxon>Trypanosoma</taxon>
        <taxon>Herpetosoma</taxon>
    </lineage>
</organism>
<protein>
    <submittedName>
        <fullName evidence="1">Uncharacterized protein</fullName>
    </submittedName>
</protein>
<dbReference type="EMBL" id="AUPL01000444">
    <property type="protein sequence ID" value="ESL11798.1"/>
    <property type="molecule type" value="Genomic_DNA"/>
</dbReference>
<accession>A0A061J8N7</accession>
<evidence type="ECO:0000313" key="2">
    <source>
        <dbReference type="Proteomes" id="UP000031737"/>
    </source>
</evidence>
<evidence type="ECO:0000313" key="1">
    <source>
        <dbReference type="EMBL" id="ESL11798.1"/>
    </source>
</evidence>
<gene>
    <name evidence="1" type="ORF">TRSC58_00444</name>
</gene>